<feature type="domain" description="Reverse transcriptase/retrotransposon-derived protein RNase H-like" evidence="1">
    <location>
        <begin position="83"/>
        <end position="142"/>
    </location>
</feature>
<reference evidence="2" key="1">
    <citation type="submission" date="2021-03" db="EMBL/GenBank/DDBJ databases">
        <title>Draft genome sequence of rust myrtle Austropuccinia psidii MF-1, a brazilian biotype.</title>
        <authorList>
            <person name="Quecine M.C."/>
            <person name="Pachon D.M.R."/>
            <person name="Bonatelli M.L."/>
            <person name="Correr F.H."/>
            <person name="Franceschini L.M."/>
            <person name="Leite T.F."/>
            <person name="Margarido G.R.A."/>
            <person name="Almeida C.A."/>
            <person name="Ferrarezi J.A."/>
            <person name="Labate C.A."/>
        </authorList>
    </citation>
    <scope>NUCLEOTIDE SEQUENCE</scope>
    <source>
        <strain evidence="2">MF-1</strain>
    </source>
</reference>
<evidence type="ECO:0000313" key="2">
    <source>
        <dbReference type="EMBL" id="MBW0538756.1"/>
    </source>
</evidence>
<dbReference type="InterPro" id="IPR041577">
    <property type="entry name" value="RT_RNaseH_2"/>
</dbReference>
<proteinExistence type="predicted"/>
<keyword evidence="3" id="KW-1185">Reference proteome</keyword>
<gene>
    <name evidence="2" type="ORF">O181_078471</name>
</gene>
<dbReference type="PANTHER" id="PTHR34072">
    <property type="entry name" value="ENZYMATIC POLYPROTEIN-RELATED"/>
    <property type="match status" value="1"/>
</dbReference>
<dbReference type="PANTHER" id="PTHR34072:SF52">
    <property type="entry name" value="RIBONUCLEASE H"/>
    <property type="match status" value="1"/>
</dbReference>
<sequence length="219" mass="24825">MDLTTSSYHDSLEELWDEEEDPEEIETMMKVVPSAYHKYLDVFSKVKAEKPPPHHACDHDIELKGSLPPKVSSTQRGFHHCSNHSLTTIVETDASDYALGAVLSQVTDTGKHPIAFDSHKHIPSERNYEIHEKELLDIVWVSRAGERFSFLFLPLLKFSPIIVHFNFSCHQRFSLAVKPSGLNFSLNSIPKSLNALAAWLPFQMHCQIGTKFTQRGGKI</sequence>
<protein>
    <recommendedName>
        <fullName evidence="1">Reverse transcriptase/retrotransposon-derived protein RNase H-like domain-containing protein</fullName>
    </recommendedName>
</protein>
<name>A0A9Q3FED3_9BASI</name>
<evidence type="ECO:0000259" key="1">
    <source>
        <dbReference type="Pfam" id="PF17919"/>
    </source>
</evidence>
<dbReference type="Proteomes" id="UP000765509">
    <property type="component" value="Unassembled WGS sequence"/>
</dbReference>
<dbReference type="SUPFAM" id="SSF56672">
    <property type="entry name" value="DNA/RNA polymerases"/>
    <property type="match status" value="1"/>
</dbReference>
<dbReference type="EMBL" id="AVOT02043331">
    <property type="protein sequence ID" value="MBW0538756.1"/>
    <property type="molecule type" value="Genomic_DNA"/>
</dbReference>
<evidence type="ECO:0000313" key="3">
    <source>
        <dbReference type="Proteomes" id="UP000765509"/>
    </source>
</evidence>
<comment type="caution">
    <text evidence="2">The sequence shown here is derived from an EMBL/GenBank/DDBJ whole genome shotgun (WGS) entry which is preliminary data.</text>
</comment>
<dbReference type="InterPro" id="IPR043502">
    <property type="entry name" value="DNA/RNA_pol_sf"/>
</dbReference>
<dbReference type="AlphaFoldDB" id="A0A9Q3FED3"/>
<accession>A0A9Q3FED3</accession>
<organism evidence="2 3">
    <name type="scientific">Austropuccinia psidii MF-1</name>
    <dbReference type="NCBI Taxonomy" id="1389203"/>
    <lineage>
        <taxon>Eukaryota</taxon>
        <taxon>Fungi</taxon>
        <taxon>Dikarya</taxon>
        <taxon>Basidiomycota</taxon>
        <taxon>Pucciniomycotina</taxon>
        <taxon>Pucciniomycetes</taxon>
        <taxon>Pucciniales</taxon>
        <taxon>Sphaerophragmiaceae</taxon>
        <taxon>Austropuccinia</taxon>
    </lineage>
</organism>
<dbReference type="Pfam" id="PF17919">
    <property type="entry name" value="RT_RNaseH_2"/>
    <property type="match status" value="1"/>
</dbReference>